<keyword evidence="3" id="KW-1185">Reference proteome</keyword>
<dbReference type="InterPro" id="IPR037056">
    <property type="entry name" value="RNase_H1_N_sf"/>
</dbReference>
<dbReference type="SMR" id="A0A067GA54"/>
<dbReference type="InterPro" id="IPR009027">
    <property type="entry name" value="Ribosomal_bL9/RNase_H1_N"/>
</dbReference>
<organism evidence="2 3">
    <name type="scientific">Citrus sinensis</name>
    <name type="common">Sweet orange</name>
    <name type="synonym">Citrus aurantium var. sinensis</name>
    <dbReference type="NCBI Taxonomy" id="2711"/>
    <lineage>
        <taxon>Eukaryota</taxon>
        <taxon>Viridiplantae</taxon>
        <taxon>Streptophyta</taxon>
        <taxon>Embryophyta</taxon>
        <taxon>Tracheophyta</taxon>
        <taxon>Spermatophyta</taxon>
        <taxon>Magnoliopsida</taxon>
        <taxon>eudicotyledons</taxon>
        <taxon>Gunneridae</taxon>
        <taxon>Pentapetalae</taxon>
        <taxon>rosids</taxon>
        <taxon>malvids</taxon>
        <taxon>Sapindales</taxon>
        <taxon>Rutaceae</taxon>
        <taxon>Aurantioideae</taxon>
        <taxon>Citrus</taxon>
    </lineage>
</organism>
<dbReference type="SUPFAM" id="SSF55658">
    <property type="entry name" value="L9 N-domain-like"/>
    <property type="match status" value="1"/>
</dbReference>
<gene>
    <name evidence="2" type="ORF">CISIN_1g021055mg</name>
</gene>
<accession>A0A067GA54</accession>
<proteinExistence type="predicted"/>
<dbReference type="PANTHER" id="PTHR46387">
    <property type="entry name" value="POLYNUCLEOTIDYL TRANSFERASE, RIBONUCLEASE H-LIKE SUPERFAMILY PROTEIN"/>
    <property type="match status" value="1"/>
</dbReference>
<dbReference type="Proteomes" id="UP000027120">
    <property type="component" value="Unassembled WGS sequence"/>
</dbReference>
<name>A0A067GA54_CITSI</name>
<dbReference type="InterPro" id="IPR002156">
    <property type="entry name" value="RNaseH_domain"/>
</dbReference>
<dbReference type="Pfam" id="PF13456">
    <property type="entry name" value="RVT_3"/>
    <property type="match status" value="1"/>
</dbReference>
<evidence type="ECO:0000313" key="3">
    <source>
        <dbReference type="Proteomes" id="UP000027120"/>
    </source>
</evidence>
<reference evidence="2 3" key="1">
    <citation type="submission" date="2014-04" db="EMBL/GenBank/DDBJ databases">
        <authorList>
            <consortium name="International Citrus Genome Consortium"/>
            <person name="Gmitter F."/>
            <person name="Chen C."/>
            <person name="Farmerie W."/>
            <person name="Harkins T."/>
            <person name="Desany B."/>
            <person name="Mohiuddin M."/>
            <person name="Kodira C."/>
            <person name="Borodovsky M."/>
            <person name="Lomsadze A."/>
            <person name="Burns P."/>
            <person name="Jenkins J."/>
            <person name="Prochnik S."/>
            <person name="Shu S."/>
            <person name="Chapman J."/>
            <person name="Pitluck S."/>
            <person name="Schmutz J."/>
            <person name="Rokhsar D."/>
        </authorList>
    </citation>
    <scope>NUCLEOTIDE SEQUENCE</scope>
</reference>
<dbReference type="PROSITE" id="PS50879">
    <property type="entry name" value="RNASE_H_1"/>
    <property type="match status" value="1"/>
</dbReference>
<dbReference type="GO" id="GO:0003676">
    <property type="term" value="F:nucleic acid binding"/>
    <property type="evidence" value="ECO:0007669"/>
    <property type="project" value="InterPro"/>
</dbReference>
<dbReference type="InterPro" id="IPR012337">
    <property type="entry name" value="RNaseH-like_sf"/>
</dbReference>
<dbReference type="FunFam" id="3.30.420.10:FF:000076">
    <property type="entry name" value="RBR-type E3 ubiquitin transferase"/>
    <property type="match status" value="1"/>
</dbReference>
<evidence type="ECO:0000313" key="2">
    <source>
        <dbReference type="EMBL" id="KDO72387.1"/>
    </source>
</evidence>
<dbReference type="Pfam" id="PF01693">
    <property type="entry name" value="Cauli_VI"/>
    <property type="match status" value="1"/>
</dbReference>
<protein>
    <recommendedName>
        <fullName evidence="1">RNase H type-1 domain-containing protein</fullName>
    </recommendedName>
</protein>
<dbReference type="STRING" id="2711.A0A067GA54"/>
<dbReference type="InterPro" id="IPR011320">
    <property type="entry name" value="RNase_H1_N"/>
</dbReference>
<dbReference type="SUPFAM" id="SSF53098">
    <property type="entry name" value="Ribonuclease H-like"/>
    <property type="match status" value="1"/>
</dbReference>
<evidence type="ECO:0000259" key="1">
    <source>
        <dbReference type="PROSITE" id="PS50879"/>
    </source>
</evidence>
<dbReference type="InterPro" id="IPR036397">
    <property type="entry name" value="RNaseH_sf"/>
</dbReference>
<sequence length="318" mass="34661">MEDEKDAFYVVRKGDVVGIYKTLSDCQLQAGFSVRDPSLTVYKGYGLSKEAEEYLASHGLKSSSYSVSASDVKSDLFGKIVPCPLQEPASSGEKVSDEVSLPKMLREVAAAGSTSISINTQKRHFNEDNCWNTQSVPENYVAAAGSTSFSINTQRSHLNADSCLNTQSVPYNCYSCTLEFDGASKGNPGQAGAGAVLRAEDGSVVYRLREGVGIATNNVAEYRALILGLKYALQKGYKHIRVQGDSKLVCMQIQGLWKINNQNLAGLCKEAKELKEKFQSFQINHILRNLNSEADAQANMGIYLKDGQVEAECSSFTK</sequence>
<dbReference type="EMBL" id="KK784887">
    <property type="protein sequence ID" value="KDO72388.1"/>
    <property type="molecule type" value="Genomic_DNA"/>
</dbReference>
<dbReference type="EMBL" id="KK784887">
    <property type="protein sequence ID" value="KDO72389.1"/>
    <property type="molecule type" value="Genomic_DNA"/>
</dbReference>
<dbReference type="EMBL" id="KK784887">
    <property type="protein sequence ID" value="KDO72387.1"/>
    <property type="molecule type" value="Genomic_DNA"/>
</dbReference>
<feature type="domain" description="RNase H type-1" evidence="1">
    <location>
        <begin position="172"/>
        <end position="303"/>
    </location>
</feature>
<dbReference type="PaxDb" id="2711-XP_006482491.1"/>
<dbReference type="GO" id="GO:0004523">
    <property type="term" value="F:RNA-DNA hybrid ribonuclease activity"/>
    <property type="evidence" value="ECO:0007669"/>
    <property type="project" value="InterPro"/>
</dbReference>
<dbReference type="eggNOG" id="ENOG502QRR5">
    <property type="taxonomic scope" value="Eukaryota"/>
</dbReference>
<dbReference type="Gene3D" id="3.30.420.10">
    <property type="entry name" value="Ribonuclease H-like superfamily/Ribonuclease H"/>
    <property type="match status" value="1"/>
</dbReference>
<dbReference type="PANTHER" id="PTHR46387:SF40">
    <property type="entry name" value="POLYNUCLEOTIDYL TRANSFERASE, RIBONUCLEASE H-LIKE SUPERFAMILY PROTEIN"/>
    <property type="match status" value="1"/>
</dbReference>
<dbReference type="Gene3D" id="3.40.970.10">
    <property type="entry name" value="Ribonuclease H1, N-terminal domain"/>
    <property type="match status" value="1"/>
</dbReference>
<dbReference type="CDD" id="cd09279">
    <property type="entry name" value="RNase_HI_like"/>
    <property type="match status" value="1"/>
</dbReference>
<dbReference type="AlphaFoldDB" id="A0A067GA54"/>